<dbReference type="Pfam" id="PF01841">
    <property type="entry name" value="Transglut_core"/>
    <property type="match status" value="1"/>
</dbReference>
<dbReference type="SUPFAM" id="SSF54001">
    <property type="entry name" value="Cysteine proteinases"/>
    <property type="match status" value="1"/>
</dbReference>
<dbReference type="Pfam" id="PF13559">
    <property type="entry name" value="DUF4129"/>
    <property type="match status" value="1"/>
</dbReference>
<dbReference type="EMBL" id="VKAC01000007">
    <property type="protein sequence ID" value="TXR55735.1"/>
    <property type="molecule type" value="Genomic_DNA"/>
</dbReference>
<gene>
    <name evidence="4" type="ORF">FMM08_12960</name>
</gene>
<dbReference type="PANTHER" id="PTHR42736">
    <property type="entry name" value="PROTEIN-GLUTAMINE GAMMA-GLUTAMYLTRANSFERASE"/>
    <property type="match status" value="1"/>
</dbReference>
<feature type="compositionally biased region" description="Polar residues" evidence="1">
    <location>
        <begin position="555"/>
        <end position="564"/>
    </location>
</feature>
<proteinExistence type="predicted"/>
<dbReference type="Gene3D" id="3.10.620.30">
    <property type="match status" value="1"/>
</dbReference>
<evidence type="ECO:0000259" key="3">
    <source>
        <dbReference type="SMART" id="SM00460"/>
    </source>
</evidence>
<dbReference type="InterPro" id="IPR021878">
    <property type="entry name" value="TgpA_N"/>
</dbReference>
<organism evidence="4 5">
    <name type="scientific">Quadrisphaera setariae</name>
    <dbReference type="NCBI Taxonomy" id="2593304"/>
    <lineage>
        <taxon>Bacteria</taxon>
        <taxon>Bacillati</taxon>
        <taxon>Actinomycetota</taxon>
        <taxon>Actinomycetes</taxon>
        <taxon>Kineosporiales</taxon>
        <taxon>Kineosporiaceae</taxon>
        <taxon>Quadrisphaera</taxon>
    </lineage>
</organism>
<feature type="transmembrane region" description="Helical" evidence="2">
    <location>
        <begin position="120"/>
        <end position="140"/>
    </location>
</feature>
<feature type="domain" description="Transglutaminase-like" evidence="3">
    <location>
        <begin position="484"/>
        <end position="554"/>
    </location>
</feature>
<dbReference type="PANTHER" id="PTHR42736:SF1">
    <property type="entry name" value="PROTEIN-GLUTAMINE GAMMA-GLUTAMYLTRANSFERASE"/>
    <property type="match status" value="1"/>
</dbReference>
<dbReference type="Pfam" id="PF11992">
    <property type="entry name" value="TgpA_N"/>
    <property type="match status" value="1"/>
</dbReference>
<evidence type="ECO:0000313" key="5">
    <source>
        <dbReference type="Proteomes" id="UP000321234"/>
    </source>
</evidence>
<keyword evidence="2" id="KW-1133">Transmembrane helix</keyword>
<accession>A0A5C8ZCA2</accession>
<feature type="compositionally biased region" description="Low complexity" evidence="1">
    <location>
        <begin position="565"/>
        <end position="602"/>
    </location>
</feature>
<keyword evidence="5" id="KW-1185">Reference proteome</keyword>
<feature type="transmembrane region" description="Helical" evidence="2">
    <location>
        <begin position="616"/>
        <end position="635"/>
    </location>
</feature>
<evidence type="ECO:0000256" key="2">
    <source>
        <dbReference type="SAM" id="Phobius"/>
    </source>
</evidence>
<evidence type="ECO:0000313" key="4">
    <source>
        <dbReference type="EMBL" id="TXR55735.1"/>
    </source>
</evidence>
<keyword evidence="2" id="KW-0472">Membrane</keyword>
<protein>
    <submittedName>
        <fullName evidence="4">Transglutaminase domain-containing protein</fullName>
    </submittedName>
</protein>
<dbReference type="AlphaFoldDB" id="A0A5C8ZCA2"/>
<dbReference type="RefSeq" id="WP_147926791.1">
    <property type="nucleotide sequence ID" value="NZ_VKAC01000007.1"/>
</dbReference>
<dbReference type="InterPro" id="IPR025403">
    <property type="entry name" value="TgpA-like_C"/>
</dbReference>
<name>A0A5C8ZCA2_9ACTN</name>
<dbReference type="SMART" id="SM00460">
    <property type="entry name" value="TGc"/>
    <property type="match status" value="1"/>
</dbReference>
<keyword evidence="2" id="KW-0812">Transmembrane</keyword>
<feature type="transmembrane region" description="Helical" evidence="2">
    <location>
        <begin position="64"/>
        <end position="85"/>
    </location>
</feature>
<feature type="transmembrane region" description="Helical" evidence="2">
    <location>
        <begin position="145"/>
        <end position="163"/>
    </location>
</feature>
<reference evidence="4 5" key="1">
    <citation type="submission" date="2019-07" db="EMBL/GenBank/DDBJ databases">
        <title>Quadrisphaera sp. strain DD2A genome sequencing and assembly.</title>
        <authorList>
            <person name="Kim I."/>
        </authorList>
    </citation>
    <scope>NUCLEOTIDE SEQUENCE [LARGE SCALE GENOMIC DNA]</scope>
    <source>
        <strain evidence="4 5">DD2A</strain>
    </source>
</reference>
<dbReference type="Proteomes" id="UP000321234">
    <property type="component" value="Unassembled WGS sequence"/>
</dbReference>
<dbReference type="InterPro" id="IPR038765">
    <property type="entry name" value="Papain-like_cys_pep_sf"/>
</dbReference>
<feature type="region of interest" description="Disordered" evidence="1">
    <location>
        <begin position="553"/>
        <end position="602"/>
    </location>
</feature>
<dbReference type="InterPro" id="IPR002931">
    <property type="entry name" value="Transglutaminase-like"/>
</dbReference>
<evidence type="ECO:0000256" key="1">
    <source>
        <dbReference type="SAM" id="MobiDB-lite"/>
    </source>
</evidence>
<comment type="caution">
    <text evidence="4">The sequence shown here is derived from an EMBL/GenBank/DDBJ whole genome shotgun (WGS) entry which is preliminary data.</text>
</comment>
<sequence length="778" mass="80020">MSSTGRLRLTAAVAVLATTAGLHLVVQGAAWYVQAALAVAVVAATGAAASALRLPSWVGAVAQPAALLVVLCVLFVPGQAVLGLLPGPEALRALWALVLEGRETVHSQAAPVTAEPGLRLLVTAGAGAVAVVVDVVAVVLRSPALTGPVLLAVHAVAVVFAPGGVSWGWFALAVAGWLLLVSADAGSRAAAWGRRVQQRRPAAAGAAARGGGGGVSGRNLTGAAGAVAVVAVALVAAVVVPPLVPGTTSVVLVGGNGQGIGGAAANSVNPLLDLRSDLQSQGTAEVLRYRTSATSPTPLRIVTVDDFTGEVWSPTQIDPAQTRALRDGMPAPPGLADSTPRTDVTYDFTVQALRQQWLPTPYPATRVQVDGDWVVDTSTLNIRAQGRTVTQQDQRYRVVQASVAPTPEQLRDAADPPAAVTDRYTRLPEDLPPQLAQTARDVVAGETNKFLQASALQEWFRSTGGFTYSLDAPEPRTANALVDFLTDKTGYCVHYASAMAVMARTLGIPARVAVGFLPGSSLGDGSWQVTLQDAHAWPELYFEGAGWVRFEPTPSARTGTAPSWTQAPVAPLTPTAPTDGASSTAAPSSSSTTASAAPSTSTATAAGAQEQAQVPWSGLLVLLAVVLGALAAPLATRSLVRRRRWSRAETDAARAEAAWADLVEQIGDLGVVLPPSQTPRQVGARLEEGLRHEDGPSSQAPAVARLVGAVEGARYGAGGGGGAGAARRGGTALAEDVREVVGAVVAQRPSSATWRWRLLPPSGVAHLRRWGRSLLGRR</sequence>
<dbReference type="OrthoDB" id="9804023at2"/>
<dbReference type="InterPro" id="IPR052901">
    <property type="entry name" value="Bact_TGase-like"/>
</dbReference>
<feature type="transmembrane region" description="Helical" evidence="2">
    <location>
        <begin position="223"/>
        <end position="244"/>
    </location>
</feature>
<feature type="transmembrane region" description="Helical" evidence="2">
    <location>
        <begin position="31"/>
        <end position="52"/>
    </location>
</feature>